<dbReference type="Pfam" id="PF13490">
    <property type="entry name" value="zf-HC2"/>
    <property type="match status" value="1"/>
</dbReference>
<dbReference type="InterPro" id="IPR034660">
    <property type="entry name" value="DinB/YfiT-like"/>
</dbReference>
<dbReference type="SUPFAM" id="SSF109854">
    <property type="entry name" value="DinB/YfiT-like putative metalloenzymes"/>
    <property type="match status" value="1"/>
</dbReference>
<feature type="domain" description="Putative zinc-finger" evidence="3">
    <location>
        <begin position="17"/>
        <end position="46"/>
    </location>
</feature>
<sequence length="399" mass="42889">MTGRPTSDPADHQLLKSLLGAWALAACSAEESAAVEEHLTDCGSCADEARRLREAVALLHPQDSLDLDPGLRSKVLATALDRRRPRIPLPLWAEPYDAETARLDALLHDMGEAEWGAPVRLSWYEEDAPASREISVAGVIGHLMAVDGLVALSLGLPDPLHMGAPPEGEGPARPVLTCPGERTETFWKEAGSAHEQQQRLTAELRRSHAGTVRGVWRDQNYSLIRTASFAGGGVADLGVPYGAGVSLPLRDAFLDRAFECWMHAWDVARAIDYPYVVPDAAHLHQLMDLAARLLPGVIAERRRTGLAAPPRRLVAAGSPGRTLHLELEGEGGGDWYIPLDSPAAMASPGEMVAHVALEGLEFCRLAAGHVSPEEAAAGHDGERGEIRDFLYATASLSRL</sequence>
<dbReference type="Gene3D" id="1.20.120.450">
    <property type="entry name" value="dinb family like domain"/>
    <property type="match status" value="1"/>
</dbReference>
<gene>
    <name evidence="4" type="ORF">G5C51_39335</name>
</gene>
<comment type="caution">
    <text evidence="4">The sequence shown here is derived from an EMBL/GenBank/DDBJ whole genome shotgun (WGS) entry which is preliminary data.</text>
</comment>
<accession>A0A6G4UCI8</accession>
<name>A0A6G4UCI8_9ACTN</name>
<dbReference type="Gene3D" id="1.10.10.1320">
    <property type="entry name" value="Anti-sigma factor, zinc-finger domain"/>
    <property type="match status" value="1"/>
</dbReference>
<evidence type="ECO:0000256" key="2">
    <source>
        <dbReference type="ARBA" id="ARBA00023163"/>
    </source>
</evidence>
<reference evidence="4 5" key="1">
    <citation type="submission" date="2020-02" db="EMBL/GenBank/DDBJ databases">
        <title>Whole-genome analyses of novel actinobacteria.</title>
        <authorList>
            <person name="Sahin N."/>
        </authorList>
    </citation>
    <scope>NUCLEOTIDE SEQUENCE [LARGE SCALE GENOMIC DNA]</scope>
    <source>
        <strain evidence="4 5">A7024</strain>
    </source>
</reference>
<proteinExistence type="predicted"/>
<organism evidence="4 5">
    <name type="scientific">Streptomyces coryli</name>
    <dbReference type="NCBI Taxonomy" id="1128680"/>
    <lineage>
        <taxon>Bacteria</taxon>
        <taxon>Bacillati</taxon>
        <taxon>Actinomycetota</taxon>
        <taxon>Actinomycetes</taxon>
        <taxon>Kitasatosporales</taxon>
        <taxon>Streptomycetaceae</taxon>
        <taxon>Streptomyces</taxon>
    </lineage>
</organism>
<evidence type="ECO:0000313" key="5">
    <source>
        <dbReference type="Proteomes" id="UP000481583"/>
    </source>
</evidence>
<dbReference type="InterPro" id="IPR027383">
    <property type="entry name" value="Znf_put"/>
</dbReference>
<evidence type="ECO:0000259" key="3">
    <source>
        <dbReference type="Pfam" id="PF13490"/>
    </source>
</evidence>
<evidence type="ECO:0000313" key="4">
    <source>
        <dbReference type="EMBL" id="NGN69929.1"/>
    </source>
</evidence>
<keyword evidence="2" id="KW-0804">Transcription</keyword>
<evidence type="ECO:0000256" key="1">
    <source>
        <dbReference type="ARBA" id="ARBA00023015"/>
    </source>
</evidence>
<dbReference type="AlphaFoldDB" id="A0A6G4UCI8"/>
<dbReference type="PROSITE" id="PS51257">
    <property type="entry name" value="PROKAR_LIPOPROTEIN"/>
    <property type="match status" value="1"/>
</dbReference>
<dbReference type="RefSeq" id="WP_165245294.1">
    <property type="nucleotide sequence ID" value="NZ_JAAKZV010000365.1"/>
</dbReference>
<dbReference type="InterPro" id="IPR041916">
    <property type="entry name" value="Anti_sigma_zinc_sf"/>
</dbReference>
<keyword evidence="5" id="KW-1185">Reference proteome</keyword>
<dbReference type="EMBL" id="JAAKZV010000365">
    <property type="protein sequence ID" value="NGN69929.1"/>
    <property type="molecule type" value="Genomic_DNA"/>
</dbReference>
<keyword evidence="1" id="KW-0805">Transcription regulation</keyword>
<dbReference type="Proteomes" id="UP000481583">
    <property type="component" value="Unassembled WGS sequence"/>
</dbReference>
<protein>
    <recommendedName>
        <fullName evidence="3">Putative zinc-finger domain-containing protein</fullName>
    </recommendedName>
</protein>